<proteinExistence type="predicted"/>
<comment type="caution">
    <text evidence="1">The sequence shown here is derived from an EMBL/GenBank/DDBJ whole genome shotgun (WGS) entry which is preliminary data.</text>
</comment>
<name>A0ACC0C623_CATRO</name>
<dbReference type="Proteomes" id="UP001060085">
    <property type="component" value="Linkage Group LG01"/>
</dbReference>
<evidence type="ECO:0000313" key="2">
    <source>
        <dbReference type="Proteomes" id="UP001060085"/>
    </source>
</evidence>
<dbReference type="EMBL" id="CM044701">
    <property type="protein sequence ID" value="KAI5680335.1"/>
    <property type="molecule type" value="Genomic_DNA"/>
</dbReference>
<gene>
    <name evidence="1" type="ORF">M9H77_01562</name>
</gene>
<accession>A0ACC0C623</accession>
<organism evidence="1 2">
    <name type="scientific">Catharanthus roseus</name>
    <name type="common">Madagascar periwinkle</name>
    <name type="synonym">Vinca rosea</name>
    <dbReference type="NCBI Taxonomy" id="4058"/>
    <lineage>
        <taxon>Eukaryota</taxon>
        <taxon>Viridiplantae</taxon>
        <taxon>Streptophyta</taxon>
        <taxon>Embryophyta</taxon>
        <taxon>Tracheophyta</taxon>
        <taxon>Spermatophyta</taxon>
        <taxon>Magnoliopsida</taxon>
        <taxon>eudicotyledons</taxon>
        <taxon>Gunneridae</taxon>
        <taxon>Pentapetalae</taxon>
        <taxon>asterids</taxon>
        <taxon>lamiids</taxon>
        <taxon>Gentianales</taxon>
        <taxon>Apocynaceae</taxon>
        <taxon>Rauvolfioideae</taxon>
        <taxon>Vinceae</taxon>
        <taxon>Catharanthinae</taxon>
        <taxon>Catharanthus</taxon>
    </lineage>
</organism>
<sequence>MEKRPSKSNTKPTIGACEKISNCFSLRSENHPNPTTNSPSKTRFFLQKLVAPNKPRPAHQLNIPIIHNHNEASKMAEPSVSGQSKGTVIVISSPRKKKTEKIPHSNMTLLESPPGQKINNDHNNLKYTNYIDHVKTQLGTTSNVGTEDSNKERQPLRIPTRRDSLNDRVSNFILRAKKNIKMTHLGD</sequence>
<keyword evidence="2" id="KW-1185">Reference proteome</keyword>
<evidence type="ECO:0000313" key="1">
    <source>
        <dbReference type="EMBL" id="KAI5680335.1"/>
    </source>
</evidence>
<protein>
    <submittedName>
        <fullName evidence="1">Uncharacterized protein</fullName>
    </submittedName>
</protein>
<reference evidence="2" key="1">
    <citation type="journal article" date="2023" name="Nat. Plants">
        <title>Single-cell RNA sequencing provides a high-resolution roadmap for understanding the multicellular compartmentation of specialized metabolism.</title>
        <authorList>
            <person name="Sun S."/>
            <person name="Shen X."/>
            <person name="Li Y."/>
            <person name="Li Y."/>
            <person name="Wang S."/>
            <person name="Li R."/>
            <person name="Zhang H."/>
            <person name="Shen G."/>
            <person name="Guo B."/>
            <person name="Wei J."/>
            <person name="Xu J."/>
            <person name="St-Pierre B."/>
            <person name="Chen S."/>
            <person name="Sun C."/>
        </authorList>
    </citation>
    <scope>NUCLEOTIDE SEQUENCE [LARGE SCALE GENOMIC DNA]</scope>
</reference>